<protein>
    <submittedName>
        <fullName evidence="2">Prevent-host-death family protein</fullName>
    </submittedName>
</protein>
<dbReference type="NCBIfam" id="TIGR01552">
    <property type="entry name" value="phd_fam"/>
    <property type="match status" value="1"/>
</dbReference>
<proteinExistence type="inferred from homology"/>
<dbReference type="STRING" id="233100.SAMN05216526_0857"/>
<name>A0A1R3VU82_9GAMM</name>
<dbReference type="EMBL" id="FTPK01000002">
    <property type="protein sequence ID" value="SIT68460.1"/>
    <property type="molecule type" value="Genomic_DNA"/>
</dbReference>
<dbReference type="Proteomes" id="UP000223759">
    <property type="component" value="Unassembled WGS sequence"/>
</dbReference>
<dbReference type="AlphaFoldDB" id="A0A1R3VU82"/>
<dbReference type="RefSeq" id="WP_076755308.1">
    <property type="nucleotide sequence ID" value="NZ_CP023018.1"/>
</dbReference>
<evidence type="ECO:0000313" key="2">
    <source>
        <dbReference type="EMBL" id="SIT68460.1"/>
    </source>
</evidence>
<evidence type="ECO:0000256" key="1">
    <source>
        <dbReference type="ARBA" id="ARBA00009981"/>
    </source>
</evidence>
<evidence type="ECO:0000313" key="3">
    <source>
        <dbReference type="Proteomes" id="UP000223759"/>
    </source>
</evidence>
<dbReference type="Gene3D" id="3.40.1620.10">
    <property type="entry name" value="YefM-like domain"/>
    <property type="match status" value="1"/>
</dbReference>
<keyword evidence="3" id="KW-1185">Reference proteome</keyword>
<gene>
    <name evidence="2" type="ORF">SAMN05216526_0857</name>
</gene>
<reference evidence="2 3" key="1">
    <citation type="submission" date="2017-01" db="EMBL/GenBank/DDBJ databases">
        <authorList>
            <person name="Mah S.A."/>
            <person name="Swanson W.J."/>
            <person name="Moy G.W."/>
            <person name="Vacquier V.D."/>
        </authorList>
    </citation>
    <scope>NUCLEOTIDE SEQUENCE [LARGE SCALE GENOMIC DNA]</scope>
    <source>
        <strain evidence="2 3">M9</strain>
    </source>
</reference>
<dbReference type="InterPro" id="IPR036165">
    <property type="entry name" value="YefM-like_sf"/>
</dbReference>
<accession>A0A1R3VU82</accession>
<dbReference type="SUPFAM" id="SSF143120">
    <property type="entry name" value="YefM-like"/>
    <property type="match status" value="1"/>
</dbReference>
<sequence>MLELDAKEARRRLPELLDRAHAGKASIIKKRGVPYAALVPLDRRLHEKRGVSLIDLIGSGAGLWGDDVGRTNSDCRDEWT</sequence>
<comment type="similarity">
    <text evidence="1">Belongs to the phD/YefM antitoxin family.</text>
</comment>
<organism evidence="2 3">
    <name type="scientific">Ectothiorhodosinus mongolicus</name>
    <dbReference type="NCBI Taxonomy" id="233100"/>
    <lineage>
        <taxon>Bacteria</taxon>
        <taxon>Pseudomonadati</taxon>
        <taxon>Pseudomonadota</taxon>
        <taxon>Gammaproteobacteria</taxon>
        <taxon>Chromatiales</taxon>
        <taxon>Ectothiorhodospiraceae</taxon>
        <taxon>Ectothiorhodosinus</taxon>
    </lineage>
</organism>
<dbReference type="OrthoDB" id="9800503at2"/>